<feature type="non-terminal residue" evidence="4">
    <location>
        <position position="143"/>
    </location>
</feature>
<dbReference type="SUPFAM" id="SSF50978">
    <property type="entry name" value="WD40 repeat-like"/>
    <property type="match status" value="1"/>
</dbReference>
<keyword evidence="1 3" id="KW-0853">WD repeat</keyword>
<dbReference type="InterPro" id="IPR036322">
    <property type="entry name" value="WD40_repeat_dom_sf"/>
</dbReference>
<keyword evidence="2" id="KW-0677">Repeat</keyword>
<dbReference type="PANTHER" id="PTHR19848">
    <property type="entry name" value="WD40 REPEAT PROTEIN"/>
    <property type="match status" value="1"/>
</dbReference>
<reference evidence="5" key="2">
    <citation type="submission" date="2015-01" db="EMBL/GenBank/DDBJ databases">
        <title>Evolutionary Origins and Diversification of the Mycorrhizal Mutualists.</title>
        <authorList>
            <consortium name="DOE Joint Genome Institute"/>
            <consortium name="Mycorrhizal Genomics Consortium"/>
            <person name="Kohler A."/>
            <person name="Kuo A."/>
            <person name="Nagy L.G."/>
            <person name="Floudas D."/>
            <person name="Copeland A."/>
            <person name="Barry K.W."/>
            <person name="Cichocki N."/>
            <person name="Veneault-Fourrey C."/>
            <person name="LaButti K."/>
            <person name="Lindquist E.A."/>
            <person name="Lipzen A."/>
            <person name="Lundell T."/>
            <person name="Morin E."/>
            <person name="Murat C."/>
            <person name="Riley R."/>
            <person name="Ohm R."/>
            <person name="Sun H."/>
            <person name="Tunlid A."/>
            <person name="Henrissat B."/>
            <person name="Grigoriev I.V."/>
            <person name="Hibbett D.S."/>
            <person name="Martin F."/>
        </authorList>
    </citation>
    <scope>NUCLEOTIDE SEQUENCE [LARGE SCALE GENOMIC DNA]</scope>
    <source>
        <strain evidence="5">UH-Slu-Lm8-n1</strain>
    </source>
</reference>
<evidence type="ECO:0000256" key="1">
    <source>
        <dbReference type="ARBA" id="ARBA00022574"/>
    </source>
</evidence>
<dbReference type="PANTHER" id="PTHR19848:SF8">
    <property type="entry name" value="F-BOX AND WD REPEAT DOMAIN CONTAINING 7"/>
    <property type="match status" value="1"/>
</dbReference>
<evidence type="ECO:0000313" key="5">
    <source>
        <dbReference type="Proteomes" id="UP000054485"/>
    </source>
</evidence>
<feature type="repeat" description="WD" evidence="3">
    <location>
        <begin position="111"/>
        <end position="143"/>
    </location>
</feature>
<dbReference type="InterPro" id="IPR019775">
    <property type="entry name" value="WD40_repeat_CS"/>
</dbReference>
<dbReference type="OrthoDB" id="674604at2759"/>
<protein>
    <recommendedName>
        <fullName evidence="6">WD40 repeat-like protein</fullName>
    </recommendedName>
</protein>
<sequence length="143" mass="15856">LISGSRDNTARQWDLKTGKEIEEAQGVCEESLSVWAVAVSRNGKWVATGGGDRERAKLEVCEVETGIVKTFKGHSWRITCIDISAEQHTELASGSWDTTARIWNLDTGKLVFKSESLVGAVRFSPDSKKLAVMSTRTRLEVWD</sequence>
<gene>
    <name evidence="4" type="ORF">CY34DRAFT_40282</name>
</gene>
<keyword evidence="5" id="KW-1185">Reference proteome</keyword>
<name>A0A0D0A1P3_9AGAM</name>
<dbReference type="PROSITE" id="PS00678">
    <property type="entry name" value="WD_REPEATS_1"/>
    <property type="match status" value="1"/>
</dbReference>
<dbReference type="EMBL" id="KN836438">
    <property type="protein sequence ID" value="KIK32054.1"/>
    <property type="molecule type" value="Genomic_DNA"/>
</dbReference>
<dbReference type="PRINTS" id="PR00320">
    <property type="entry name" value="GPROTEINBRPT"/>
</dbReference>
<accession>A0A0D0A1P3</accession>
<evidence type="ECO:0008006" key="6">
    <source>
        <dbReference type="Google" id="ProtNLM"/>
    </source>
</evidence>
<proteinExistence type="predicted"/>
<dbReference type="SMART" id="SM00320">
    <property type="entry name" value="WD40"/>
    <property type="match status" value="3"/>
</dbReference>
<dbReference type="InterPro" id="IPR015943">
    <property type="entry name" value="WD40/YVTN_repeat-like_dom_sf"/>
</dbReference>
<evidence type="ECO:0000313" key="4">
    <source>
        <dbReference type="EMBL" id="KIK32054.1"/>
    </source>
</evidence>
<dbReference type="PROSITE" id="PS50294">
    <property type="entry name" value="WD_REPEATS_REGION"/>
    <property type="match status" value="3"/>
</dbReference>
<dbReference type="STRING" id="930992.A0A0D0A1P3"/>
<evidence type="ECO:0000256" key="3">
    <source>
        <dbReference type="PROSITE-ProRule" id="PRU00221"/>
    </source>
</evidence>
<dbReference type="Pfam" id="PF00400">
    <property type="entry name" value="WD40"/>
    <property type="match status" value="2"/>
</dbReference>
<dbReference type="AlphaFoldDB" id="A0A0D0A1P3"/>
<dbReference type="InParanoid" id="A0A0D0A1P3"/>
<dbReference type="PROSITE" id="PS50082">
    <property type="entry name" value="WD_REPEATS_2"/>
    <property type="match status" value="3"/>
</dbReference>
<dbReference type="Gene3D" id="2.130.10.10">
    <property type="entry name" value="YVTN repeat-like/Quinoprotein amine dehydrogenase"/>
    <property type="match status" value="1"/>
</dbReference>
<dbReference type="HOGENOM" id="CLU_000288_57_18_1"/>
<feature type="non-terminal residue" evidence="4">
    <location>
        <position position="1"/>
    </location>
</feature>
<dbReference type="InterPro" id="IPR001680">
    <property type="entry name" value="WD40_rpt"/>
</dbReference>
<feature type="repeat" description="WD" evidence="3">
    <location>
        <begin position="71"/>
        <end position="113"/>
    </location>
</feature>
<dbReference type="Proteomes" id="UP000054485">
    <property type="component" value="Unassembled WGS sequence"/>
</dbReference>
<dbReference type="InterPro" id="IPR020472">
    <property type="entry name" value="WD40_PAC1"/>
</dbReference>
<reference evidence="4 5" key="1">
    <citation type="submission" date="2014-04" db="EMBL/GenBank/DDBJ databases">
        <authorList>
            <consortium name="DOE Joint Genome Institute"/>
            <person name="Kuo A."/>
            <person name="Ruytinx J."/>
            <person name="Rineau F."/>
            <person name="Colpaert J."/>
            <person name="Kohler A."/>
            <person name="Nagy L.G."/>
            <person name="Floudas D."/>
            <person name="Copeland A."/>
            <person name="Barry K.W."/>
            <person name="Cichocki N."/>
            <person name="Veneault-Fourrey C."/>
            <person name="LaButti K."/>
            <person name="Lindquist E.A."/>
            <person name="Lipzen A."/>
            <person name="Lundell T."/>
            <person name="Morin E."/>
            <person name="Murat C."/>
            <person name="Sun H."/>
            <person name="Tunlid A."/>
            <person name="Henrissat B."/>
            <person name="Grigoriev I.V."/>
            <person name="Hibbett D.S."/>
            <person name="Martin F."/>
            <person name="Nordberg H.P."/>
            <person name="Cantor M.N."/>
            <person name="Hua S.X."/>
        </authorList>
    </citation>
    <scope>NUCLEOTIDE SEQUENCE [LARGE SCALE GENOMIC DNA]</scope>
    <source>
        <strain evidence="4 5">UH-Slu-Lm8-n1</strain>
    </source>
</reference>
<feature type="repeat" description="WD" evidence="3">
    <location>
        <begin position="1"/>
        <end position="23"/>
    </location>
</feature>
<evidence type="ECO:0000256" key="2">
    <source>
        <dbReference type="ARBA" id="ARBA00022737"/>
    </source>
</evidence>
<organism evidence="4 5">
    <name type="scientific">Suillus luteus UH-Slu-Lm8-n1</name>
    <dbReference type="NCBI Taxonomy" id="930992"/>
    <lineage>
        <taxon>Eukaryota</taxon>
        <taxon>Fungi</taxon>
        <taxon>Dikarya</taxon>
        <taxon>Basidiomycota</taxon>
        <taxon>Agaricomycotina</taxon>
        <taxon>Agaricomycetes</taxon>
        <taxon>Agaricomycetidae</taxon>
        <taxon>Boletales</taxon>
        <taxon>Suillineae</taxon>
        <taxon>Suillaceae</taxon>
        <taxon>Suillus</taxon>
    </lineage>
</organism>